<evidence type="ECO:0000256" key="3">
    <source>
        <dbReference type="ARBA" id="ARBA00022832"/>
    </source>
</evidence>
<comment type="similarity">
    <text evidence="2 6">Belongs to the enoyl-CoA hydratase/isomerase family.</text>
</comment>
<accession>A0A5J6ZE72</accession>
<dbReference type="GO" id="GO:0018812">
    <property type="term" value="F:3-hydroxyacyl-CoA dehydratase activity"/>
    <property type="evidence" value="ECO:0007669"/>
    <property type="project" value="RHEA"/>
</dbReference>
<comment type="catalytic activity">
    <reaction evidence="4">
        <text>a (3S)-3-hydroxyacyl-CoA = a (2E)-enoyl-CoA + H2O</text>
        <dbReference type="Rhea" id="RHEA:16105"/>
        <dbReference type="ChEBI" id="CHEBI:15377"/>
        <dbReference type="ChEBI" id="CHEBI:57318"/>
        <dbReference type="ChEBI" id="CHEBI:58856"/>
        <dbReference type="EC" id="4.2.1.17"/>
    </reaction>
</comment>
<comment type="catalytic activity">
    <reaction evidence="5">
        <text>a 4-saturated-(3S)-3-hydroxyacyl-CoA = a (3E)-enoyl-CoA + H2O</text>
        <dbReference type="Rhea" id="RHEA:20724"/>
        <dbReference type="ChEBI" id="CHEBI:15377"/>
        <dbReference type="ChEBI" id="CHEBI:58521"/>
        <dbReference type="ChEBI" id="CHEBI:137480"/>
        <dbReference type="EC" id="4.2.1.17"/>
    </reaction>
</comment>
<protein>
    <submittedName>
        <fullName evidence="7">Putative enoyl-CoA hydratase echA8</fullName>
        <ecNumber evidence="7">4.2.1.17</ecNumber>
    </submittedName>
</protein>
<proteinExistence type="inferred from homology"/>
<evidence type="ECO:0000256" key="5">
    <source>
        <dbReference type="ARBA" id="ARBA00023717"/>
    </source>
</evidence>
<dbReference type="InterPro" id="IPR001753">
    <property type="entry name" value="Enoyl-CoA_hydra/iso"/>
</dbReference>
<evidence type="ECO:0000256" key="4">
    <source>
        <dbReference type="ARBA" id="ARBA00023709"/>
    </source>
</evidence>
<dbReference type="SUPFAM" id="SSF52096">
    <property type="entry name" value="ClpP/crotonase"/>
    <property type="match status" value="1"/>
</dbReference>
<dbReference type="InterPro" id="IPR018376">
    <property type="entry name" value="Enoyl-CoA_hyd/isom_CS"/>
</dbReference>
<sequence length="295" mass="31964">MNVPAVVYCEGMNTSTKTSEPQALGSVTLSRGEGDLANIAYLTLNRPEKLNGLTLPMLRDLVRHAKAIKADREIRAVIVRGAQGNFTAGLDFATALKKPADIAKAFVSLPWRGTNLFQEGPWCLRRLPVPVIAAVEGYCFGGGVQIALASDYRFTTPDAQWSVLEAKWGLIPDMSGIQSLSQVLPIDVAKRLTITGEQFDGARAVELGVASEVSEDPLASAEELARLILTRSPDSVAYAKRLFDETWTSSARTTFFKERLRQARLLASKNTKIAQKAAAKAKGIGTAVAYRKRGV</sequence>
<evidence type="ECO:0000313" key="7">
    <source>
        <dbReference type="EMBL" id="QFQ03330.1"/>
    </source>
</evidence>
<dbReference type="EC" id="4.2.1.17" evidence="7"/>
<dbReference type="Gene3D" id="3.90.226.10">
    <property type="entry name" value="2-enoyl-CoA Hydratase, Chain A, domain 1"/>
    <property type="match status" value="1"/>
</dbReference>
<evidence type="ECO:0000313" key="8">
    <source>
        <dbReference type="Proteomes" id="UP000326711"/>
    </source>
</evidence>
<dbReference type="GO" id="GO:0016853">
    <property type="term" value="F:isomerase activity"/>
    <property type="evidence" value="ECO:0007669"/>
    <property type="project" value="InterPro"/>
</dbReference>
<dbReference type="KEGG" id="cuo:CUROG_09970"/>
<keyword evidence="8" id="KW-1185">Reference proteome</keyword>
<organism evidence="7 8">
    <name type="scientific">Corynebacterium urogenitale</name>
    <dbReference type="NCBI Taxonomy" id="2487892"/>
    <lineage>
        <taxon>Bacteria</taxon>
        <taxon>Bacillati</taxon>
        <taxon>Actinomycetota</taxon>
        <taxon>Actinomycetes</taxon>
        <taxon>Mycobacteriales</taxon>
        <taxon>Corynebacteriaceae</taxon>
        <taxon>Corynebacterium</taxon>
    </lineage>
</organism>
<dbReference type="GO" id="GO:0006631">
    <property type="term" value="P:fatty acid metabolic process"/>
    <property type="evidence" value="ECO:0007669"/>
    <property type="project" value="UniProtKB-KW"/>
</dbReference>
<evidence type="ECO:0000256" key="1">
    <source>
        <dbReference type="ARBA" id="ARBA00002994"/>
    </source>
</evidence>
<keyword evidence="3" id="KW-0443">Lipid metabolism</keyword>
<dbReference type="NCBIfam" id="NF005699">
    <property type="entry name" value="PRK07509.1"/>
    <property type="match status" value="1"/>
</dbReference>
<dbReference type="PANTHER" id="PTHR43149">
    <property type="entry name" value="ENOYL-COA HYDRATASE"/>
    <property type="match status" value="1"/>
</dbReference>
<evidence type="ECO:0000256" key="6">
    <source>
        <dbReference type="RuleBase" id="RU003707"/>
    </source>
</evidence>
<reference evidence="8" key="1">
    <citation type="submission" date="2019-10" db="EMBL/GenBank/DDBJ databases">
        <title>Complete genome sequence of Corynebacterium urogenitalis DSM 108747, isolated from the genital tract of a cow.</title>
        <authorList>
            <person name="Ruckert C."/>
            <person name="Ballas P."/>
            <person name="Wagener K."/>
            <person name="Drillich M."/>
            <person name="Kaempfer P."/>
            <person name="Busse H.-J."/>
            <person name="Ehling-Schulz M."/>
        </authorList>
    </citation>
    <scope>NUCLEOTIDE SEQUENCE [LARGE SCALE GENOMIC DNA]</scope>
    <source>
        <strain evidence="8">LMM 1652</strain>
    </source>
</reference>
<dbReference type="Pfam" id="PF00378">
    <property type="entry name" value="ECH_1"/>
    <property type="match status" value="1"/>
</dbReference>
<gene>
    <name evidence="7" type="primary">echA4</name>
    <name evidence="7" type="ORF">CUROG_09970</name>
</gene>
<comment type="function">
    <text evidence="1">Could possibly oxidize fatty acids using specific components.</text>
</comment>
<dbReference type="CDD" id="cd06558">
    <property type="entry name" value="crotonase-like"/>
    <property type="match status" value="1"/>
</dbReference>
<name>A0A5J6ZE72_9CORY</name>
<dbReference type="PROSITE" id="PS00166">
    <property type="entry name" value="ENOYL_COA_HYDRATASE"/>
    <property type="match status" value="1"/>
</dbReference>
<keyword evidence="7" id="KW-0456">Lyase</keyword>
<evidence type="ECO:0000256" key="2">
    <source>
        <dbReference type="ARBA" id="ARBA00005254"/>
    </source>
</evidence>
<dbReference type="PANTHER" id="PTHR43149:SF1">
    <property type="entry name" value="DELTA(3,5)-DELTA(2,4)-DIENOYL-COA ISOMERASE, MITOCHONDRIAL"/>
    <property type="match status" value="1"/>
</dbReference>
<dbReference type="InterPro" id="IPR045002">
    <property type="entry name" value="Ech1-like"/>
</dbReference>
<keyword evidence="3" id="KW-0276">Fatty acid metabolism</keyword>
<dbReference type="InterPro" id="IPR029045">
    <property type="entry name" value="ClpP/crotonase-like_dom_sf"/>
</dbReference>
<dbReference type="EMBL" id="CP045032">
    <property type="protein sequence ID" value="QFQ03330.1"/>
    <property type="molecule type" value="Genomic_DNA"/>
</dbReference>
<dbReference type="Proteomes" id="UP000326711">
    <property type="component" value="Chromosome"/>
</dbReference>
<dbReference type="AlphaFoldDB" id="A0A5J6ZE72"/>